<evidence type="ECO:0000313" key="2">
    <source>
        <dbReference type="Proteomes" id="UP000503640"/>
    </source>
</evidence>
<dbReference type="RefSeq" id="WP_176065393.1">
    <property type="nucleotide sequence ID" value="NZ_BJTG01000005.1"/>
</dbReference>
<dbReference type="Proteomes" id="UP000503640">
    <property type="component" value="Unassembled WGS sequence"/>
</dbReference>
<protein>
    <submittedName>
        <fullName evidence="1">Uncharacterized protein</fullName>
    </submittedName>
</protein>
<accession>A0A7I9VML2</accession>
<gene>
    <name evidence="1" type="ORF">AMYX_23750</name>
</gene>
<dbReference type="AlphaFoldDB" id="A0A7I9VML2"/>
<dbReference type="Pfam" id="PF14907">
    <property type="entry name" value="NTP_transf_5"/>
    <property type="match status" value="1"/>
</dbReference>
<dbReference type="EMBL" id="BJTG01000005">
    <property type="protein sequence ID" value="GEJ57634.1"/>
    <property type="molecule type" value="Genomic_DNA"/>
</dbReference>
<evidence type="ECO:0000313" key="1">
    <source>
        <dbReference type="EMBL" id="GEJ57634.1"/>
    </source>
</evidence>
<name>A0A7I9VML2_9BACT</name>
<organism evidence="1 2">
    <name type="scientific">Anaeromyxobacter diazotrophicus</name>
    <dbReference type="NCBI Taxonomy" id="2590199"/>
    <lineage>
        <taxon>Bacteria</taxon>
        <taxon>Pseudomonadati</taxon>
        <taxon>Myxococcota</taxon>
        <taxon>Myxococcia</taxon>
        <taxon>Myxococcales</taxon>
        <taxon>Cystobacterineae</taxon>
        <taxon>Anaeromyxobacteraceae</taxon>
        <taxon>Anaeromyxobacter</taxon>
    </lineage>
</organism>
<comment type="caution">
    <text evidence="1">The sequence shown here is derived from an EMBL/GenBank/DDBJ whole genome shotgun (WGS) entry which is preliminary data.</text>
</comment>
<dbReference type="InterPro" id="IPR039498">
    <property type="entry name" value="NTP_transf_5"/>
</dbReference>
<sequence length="310" mass="32697">MALLDALRALTAFDPPAELPPCDPAELFEVLDAHGLAPLASYQLESRRLGAGAPASLRERLLPLYQGTVNDNVFKLMTLKGALRGLGVPALVLGGAAYVDWLYPHLAFRPVGDLRLLVRAEDGARFAAQVGEAGFRALETGPGGHTVTFDDGRLPLRIQEGLLAGRAGDLGAFERRVPTPALGPTLARPAAEDALLLAAAELAQAGLYAPLLLYVDVRELLHQPDFAERATVEAVRRRAAELGLARALYGACAVTARYFPAAAERAAALSPELGRAERAAVEALAESAGDPTRLRRARGAEAAAKLLLAP</sequence>
<proteinExistence type="predicted"/>
<keyword evidence="2" id="KW-1185">Reference proteome</keyword>
<reference evidence="2" key="1">
    <citation type="journal article" date="2020" name="Appl. Environ. Microbiol.">
        <title>Diazotrophic Anaeromyxobacter Isolates from Soils.</title>
        <authorList>
            <person name="Masuda Y."/>
            <person name="Yamanaka H."/>
            <person name="Xu Z.X."/>
            <person name="Shiratori Y."/>
            <person name="Aono T."/>
            <person name="Amachi S."/>
            <person name="Senoo K."/>
            <person name="Itoh H."/>
        </authorList>
    </citation>
    <scope>NUCLEOTIDE SEQUENCE [LARGE SCALE GENOMIC DNA]</scope>
    <source>
        <strain evidence="2">R267</strain>
    </source>
</reference>